<dbReference type="EMBL" id="FN653249">
    <property type="protein sequence ID" value="CBY14093.1"/>
    <property type="molecule type" value="Genomic_DNA"/>
</dbReference>
<protein>
    <recommendedName>
        <fullName evidence="8">Cation efflux protein transmembrane domain-containing protein</fullName>
    </recommendedName>
</protein>
<name>E4XWN8_OIKDI</name>
<evidence type="ECO:0000256" key="7">
    <source>
        <dbReference type="SAM" id="Phobius"/>
    </source>
</evidence>
<evidence type="ECO:0000256" key="4">
    <source>
        <dbReference type="ARBA" id="ARBA00022692"/>
    </source>
</evidence>
<dbReference type="Gene3D" id="1.20.1510.10">
    <property type="entry name" value="Cation efflux protein transmembrane domain"/>
    <property type="match status" value="1"/>
</dbReference>
<evidence type="ECO:0000259" key="8">
    <source>
        <dbReference type="Pfam" id="PF01545"/>
    </source>
</evidence>
<dbReference type="Proteomes" id="UP000001307">
    <property type="component" value="Unassembled WGS sequence"/>
</dbReference>
<evidence type="ECO:0000256" key="3">
    <source>
        <dbReference type="ARBA" id="ARBA00022448"/>
    </source>
</evidence>
<feature type="transmembrane region" description="Helical" evidence="7">
    <location>
        <begin position="292"/>
        <end position="311"/>
    </location>
</feature>
<feature type="transmembrane region" description="Helical" evidence="7">
    <location>
        <begin position="238"/>
        <end position="258"/>
    </location>
</feature>
<dbReference type="AlphaFoldDB" id="E4XWN8"/>
<proteinExistence type="inferred from homology"/>
<dbReference type="PANTHER" id="PTHR13414:SF9">
    <property type="entry name" value="PROTON-COUPLED ZINC ANTIPORTER SLC30A9, MITOCHONDRIAL"/>
    <property type="match status" value="1"/>
</dbReference>
<evidence type="ECO:0000256" key="1">
    <source>
        <dbReference type="ARBA" id="ARBA00004141"/>
    </source>
</evidence>
<evidence type="ECO:0000256" key="6">
    <source>
        <dbReference type="ARBA" id="ARBA00023136"/>
    </source>
</evidence>
<dbReference type="InterPro" id="IPR002524">
    <property type="entry name" value="Cation_efflux"/>
</dbReference>
<organism evidence="9">
    <name type="scientific">Oikopleura dioica</name>
    <name type="common">Tunicate</name>
    <dbReference type="NCBI Taxonomy" id="34765"/>
    <lineage>
        <taxon>Eukaryota</taxon>
        <taxon>Metazoa</taxon>
        <taxon>Chordata</taxon>
        <taxon>Tunicata</taxon>
        <taxon>Appendicularia</taxon>
        <taxon>Copelata</taxon>
        <taxon>Oikopleuridae</taxon>
        <taxon>Oikopleura</taxon>
    </lineage>
</organism>
<evidence type="ECO:0000313" key="9">
    <source>
        <dbReference type="EMBL" id="CBY14093.1"/>
    </source>
</evidence>
<dbReference type="InterPro" id="IPR058533">
    <property type="entry name" value="Cation_efflux_TM"/>
</dbReference>
<feature type="transmembrane region" description="Helical" evidence="7">
    <location>
        <begin position="317"/>
        <end position="336"/>
    </location>
</feature>
<dbReference type="InParanoid" id="E4XWN8"/>
<reference evidence="9" key="1">
    <citation type="journal article" date="2010" name="Science">
        <title>Plasticity of animal genome architecture unmasked by rapid evolution of a pelagic tunicate.</title>
        <authorList>
            <person name="Denoeud F."/>
            <person name="Henriet S."/>
            <person name="Mungpakdee S."/>
            <person name="Aury J.M."/>
            <person name="Da Silva C."/>
            <person name="Brinkmann H."/>
            <person name="Mikhaleva J."/>
            <person name="Olsen L.C."/>
            <person name="Jubin C."/>
            <person name="Canestro C."/>
            <person name="Bouquet J.M."/>
            <person name="Danks G."/>
            <person name="Poulain J."/>
            <person name="Campsteijn C."/>
            <person name="Adamski M."/>
            <person name="Cross I."/>
            <person name="Yadetie F."/>
            <person name="Muffato M."/>
            <person name="Louis A."/>
            <person name="Butcher S."/>
            <person name="Tsagkogeorga G."/>
            <person name="Konrad A."/>
            <person name="Singh S."/>
            <person name="Jensen M.F."/>
            <person name="Cong E.H."/>
            <person name="Eikeseth-Otteraa H."/>
            <person name="Noel B."/>
            <person name="Anthouard V."/>
            <person name="Porcel B.M."/>
            <person name="Kachouri-Lafond R."/>
            <person name="Nishino A."/>
            <person name="Ugolini M."/>
            <person name="Chourrout P."/>
            <person name="Nishida H."/>
            <person name="Aasland R."/>
            <person name="Huzurbazar S."/>
            <person name="Westhof E."/>
            <person name="Delsuc F."/>
            <person name="Lehrach H."/>
            <person name="Reinhardt R."/>
            <person name="Weissenbach J."/>
            <person name="Roy S.W."/>
            <person name="Artiguenave F."/>
            <person name="Postlethwait J.H."/>
            <person name="Manak J.R."/>
            <person name="Thompson E.M."/>
            <person name="Jaillon O."/>
            <person name="Du Pasquier L."/>
            <person name="Boudinot P."/>
            <person name="Liberles D.A."/>
            <person name="Volff J.N."/>
            <person name="Philippe H."/>
            <person name="Lenhard B."/>
            <person name="Roest Crollius H."/>
            <person name="Wincker P."/>
            <person name="Chourrout D."/>
        </authorList>
    </citation>
    <scope>NUCLEOTIDE SEQUENCE [LARGE SCALE GENOMIC DNA]</scope>
</reference>
<accession>E4XWN8</accession>
<dbReference type="GO" id="GO:0006829">
    <property type="term" value="P:zinc ion transport"/>
    <property type="evidence" value="ECO:0007669"/>
    <property type="project" value="InterPro"/>
</dbReference>
<dbReference type="Pfam" id="PF01545">
    <property type="entry name" value="Cation_efflux"/>
    <property type="match status" value="1"/>
</dbReference>
<evidence type="ECO:0000313" key="10">
    <source>
        <dbReference type="Proteomes" id="UP000001307"/>
    </source>
</evidence>
<evidence type="ECO:0000256" key="2">
    <source>
        <dbReference type="ARBA" id="ARBA00008873"/>
    </source>
</evidence>
<dbReference type="InterPro" id="IPR040177">
    <property type="entry name" value="SLC30A9"/>
</dbReference>
<gene>
    <name evidence="9" type="ORF">GSOID_T00007061001</name>
</gene>
<dbReference type="GO" id="GO:0005783">
    <property type="term" value="C:endoplasmic reticulum"/>
    <property type="evidence" value="ECO:0007669"/>
    <property type="project" value="TreeGrafter"/>
</dbReference>
<keyword evidence="4 7" id="KW-0812">Transmembrane</keyword>
<keyword evidence="10" id="KW-1185">Reference proteome</keyword>
<dbReference type="OrthoDB" id="435980at2759"/>
<dbReference type="GO" id="GO:0008324">
    <property type="term" value="F:monoatomic cation transmembrane transporter activity"/>
    <property type="evidence" value="ECO:0007669"/>
    <property type="project" value="InterPro"/>
</dbReference>
<dbReference type="InterPro" id="IPR027469">
    <property type="entry name" value="Cation_efflux_TMD_sf"/>
</dbReference>
<comment type="similarity">
    <text evidence="2">Belongs to the cation diffusion facilitator (CDF) transporter (TC 2.A.4) family. SLC30A subfamily.</text>
</comment>
<dbReference type="SUPFAM" id="SSF161111">
    <property type="entry name" value="Cation efflux protein transmembrane domain-like"/>
    <property type="match status" value="1"/>
</dbReference>
<dbReference type="GO" id="GO:0006882">
    <property type="term" value="P:intracellular zinc ion homeostasis"/>
    <property type="evidence" value="ECO:0007669"/>
    <property type="project" value="TreeGrafter"/>
</dbReference>
<dbReference type="NCBIfam" id="TIGR01297">
    <property type="entry name" value="CDF"/>
    <property type="match status" value="1"/>
</dbReference>
<dbReference type="GO" id="GO:0016020">
    <property type="term" value="C:membrane"/>
    <property type="evidence" value="ECO:0007669"/>
    <property type="project" value="UniProtKB-SubCell"/>
</dbReference>
<evidence type="ECO:0000256" key="5">
    <source>
        <dbReference type="ARBA" id="ARBA00022989"/>
    </source>
</evidence>
<sequence>MMRRVRPPRLCFLQTSRPFSTNRLEYRKKLVEPVPSKNNTITLSRAIDEYGVSQDDLKTLDFFMVRSPYEDGKEIKVFLEDKVIELGRRVRAGGRIEKASKNDLEKYRNRQNTRMAQQTKKSTWNEGDTVVIWQFCGNASIFAVKTIFAIKTGSASMLSEAIHSLVDTANSIVLYYGVHTARKQPSVDHPYGYENMRYVTSLVSGVGIFCLGAGVSVWHGATSAVFPHELIGSELQMAYLVLAGSALIDSIVLMKAMITASEQASKEKTTLWKYISEGKNPSVNVILMEDSCAVLGCVVAGVCMGLTQITGNHLFDASGSVIIGFMLGGVASFLMTQNSRFLIGKSIPQKQVLAIQDHLELHPAIKGVYDVKATYIGPEVVRLKAEIDIDGAVIGSAYLSELDGGVAYDEFIAAGEAKLPFKRRRQIDEYLTLHINGGIDHLGKEIDSIELSVKKAFPAVKHVDLEIL</sequence>
<feature type="domain" description="Cation efflux protein transmembrane" evidence="8">
    <location>
        <begin position="135"/>
        <end position="339"/>
    </location>
</feature>
<keyword evidence="3" id="KW-0813">Transport</keyword>
<dbReference type="FunCoup" id="E4XWN8">
    <property type="interactions" value="304"/>
</dbReference>
<keyword evidence="5 7" id="KW-1133">Transmembrane helix</keyword>
<keyword evidence="6 7" id="KW-0472">Membrane</keyword>
<comment type="subcellular location">
    <subcellularLocation>
        <location evidence="1">Membrane</location>
        <topology evidence="1">Multi-pass membrane protein</topology>
    </subcellularLocation>
</comment>
<feature type="transmembrane region" description="Helical" evidence="7">
    <location>
        <begin position="198"/>
        <end position="218"/>
    </location>
</feature>
<dbReference type="PANTHER" id="PTHR13414">
    <property type="entry name" value="HUEL-CATION TRANSPORTER"/>
    <property type="match status" value="1"/>
</dbReference>